<keyword evidence="7" id="KW-0282">Flagellum</keyword>
<feature type="non-terminal residue" evidence="15">
    <location>
        <position position="1"/>
    </location>
</feature>
<evidence type="ECO:0000256" key="13">
    <source>
        <dbReference type="SAM" id="Coils"/>
    </source>
</evidence>
<evidence type="ECO:0000256" key="11">
    <source>
        <dbReference type="ARBA" id="ARBA00023273"/>
    </source>
</evidence>
<keyword evidence="16" id="KW-1185">Reference proteome</keyword>
<feature type="coiled-coil region" evidence="13">
    <location>
        <begin position="248"/>
        <end position="334"/>
    </location>
</feature>
<organism evidence="15 16">
    <name type="scientific">Eurypyga helias</name>
    <name type="common">Sunbittern</name>
    <name type="synonym">Ardea helias</name>
    <dbReference type="NCBI Taxonomy" id="54383"/>
    <lineage>
        <taxon>Eukaryota</taxon>
        <taxon>Metazoa</taxon>
        <taxon>Chordata</taxon>
        <taxon>Craniata</taxon>
        <taxon>Vertebrata</taxon>
        <taxon>Euteleostomi</taxon>
        <taxon>Archelosauria</taxon>
        <taxon>Archosauria</taxon>
        <taxon>Dinosauria</taxon>
        <taxon>Saurischia</taxon>
        <taxon>Theropoda</taxon>
        <taxon>Coelurosauria</taxon>
        <taxon>Aves</taxon>
        <taxon>Neognathae</taxon>
        <taxon>Neoaves</taxon>
        <taxon>Phaethontimorphae</taxon>
        <taxon>Eurypygiformes</taxon>
        <taxon>Eurypygidae</taxon>
        <taxon>Eurypyga</taxon>
    </lineage>
</organism>
<evidence type="ECO:0000256" key="10">
    <source>
        <dbReference type="ARBA" id="ARBA00023212"/>
    </source>
</evidence>
<evidence type="ECO:0000256" key="1">
    <source>
        <dbReference type="ARBA" id="ARBA00004230"/>
    </source>
</evidence>
<dbReference type="InterPro" id="IPR039308">
    <property type="entry name" value="GAS8"/>
</dbReference>
<dbReference type="Pfam" id="PF13851">
    <property type="entry name" value="GAS"/>
    <property type="match status" value="1"/>
</dbReference>
<accession>A0A093IVP0</accession>
<dbReference type="InterPro" id="IPR025593">
    <property type="entry name" value="GAS8_dom"/>
</dbReference>
<feature type="non-terminal residue" evidence="15">
    <location>
        <position position="407"/>
    </location>
</feature>
<dbReference type="GO" id="GO:0005794">
    <property type="term" value="C:Golgi apparatus"/>
    <property type="evidence" value="ECO:0007669"/>
    <property type="project" value="TreeGrafter"/>
</dbReference>
<evidence type="ECO:0000259" key="14">
    <source>
        <dbReference type="Pfam" id="PF13851"/>
    </source>
</evidence>
<keyword evidence="10" id="KW-0206">Cytoskeleton</keyword>
<evidence type="ECO:0000256" key="6">
    <source>
        <dbReference type="ARBA" id="ARBA00022701"/>
    </source>
</evidence>
<reference evidence="15 16" key="1">
    <citation type="submission" date="2014-04" db="EMBL/GenBank/DDBJ databases">
        <title>Genome evolution of avian class.</title>
        <authorList>
            <person name="Zhang G."/>
            <person name="Li C."/>
        </authorList>
    </citation>
    <scope>NUCLEOTIDE SEQUENCE [LARGE SCALE GENOMIC DNA]</scope>
    <source>
        <strain evidence="15">BGI_N326</strain>
    </source>
</reference>
<evidence type="ECO:0000256" key="4">
    <source>
        <dbReference type="ARBA" id="ARBA00021301"/>
    </source>
</evidence>
<comment type="subcellular location">
    <subcellularLocation>
        <location evidence="1">Cell projection</location>
        <location evidence="1">Cilium</location>
        <location evidence="1">Flagellum</location>
    </subcellularLocation>
    <subcellularLocation>
        <location evidence="2">Cytoplasm</location>
        <location evidence="2">Cytoskeleton</location>
    </subcellularLocation>
</comment>
<evidence type="ECO:0000313" key="15">
    <source>
        <dbReference type="EMBL" id="KFW03672.1"/>
    </source>
</evidence>
<dbReference type="EMBL" id="KK564886">
    <property type="protein sequence ID" value="KFW03672.1"/>
    <property type="molecule type" value="Genomic_DNA"/>
</dbReference>
<dbReference type="GO" id="GO:0008017">
    <property type="term" value="F:microtubule binding"/>
    <property type="evidence" value="ECO:0007669"/>
    <property type="project" value="InterPro"/>
</dbReference>
<gene>
    <name evidence="15" type="ORF">N326_09194</name>
</gene>
<evidence type="ECO:0000256" key="5">
    <source>
        <dbReference type="ARBA" id="ARBA00022490"/>
    </source>
</evidence>
<keyword evidence="6" id="KW-0493">Microtubule</keyword>
<evidence type="ECO:0000256" key="9">
    <source>
        <dbReference type="ARBA" id="ARBA00023069"/>
    </source>
</evidence>
<feature type="coiled-coil region" evidence="13">
    <location>
        <begin position="135"/>
        <end position="195"/>
    </location>
</feature>
<evidence type="ECO:0000256" key="12">
    <source>
        <dbReference type="ARBA" id="ARBA00031568"/>
    </source>
</evidence>
<dbReference type="Proteomes" id="UP000054232">
    <property type="component" value="Unassembled WGS sequence"/>
</dbReference>
<dbReference type="GO" id="GO:0030317">
    <property type="term" value="P:flagellated sperm motility"/>
    <property type="evidence" value="ECO:0007669"/>
    <property type="project" value="TreeGrafter"/>
</dbReference>
<evidence type="ECO:0000313" key="16">
    <source>
        <dbReference type="Proteomes" id="UP000054232"/>
    </source>
</evidence>
<feature type="domain" description="Growth arrest-specific protein 8" evidence="14">
    <location>
        <begin position="221"/>
        <end position="407"/>
    </location>
</feature>
<evidence type="ECO:0000256" key="3">
    <source>
        <dbReference type="ARBA" id="ARBA00009859"/>
    </source>
</evidence>
<keyword evidence="9" id="KW-0969">Cilium</keyword>
<comment type="similarity">
    <text evidence="3">Belongs to the DRC4 family.</text>
</comment>
<sequence>APKKKVVKKEKGRKAPVVDAFSLKKMSKEQLEKHVVRLREELDREREERNYFQLERDKIHTFWEKTRQQLEENRTELRNKDREMEEAEQRHQVEIRVYKQKVKHLLYEHQENLTEAKVEGALSMKQAQNDYWAQEMELRRDMDSLKAELKEQELASEVMVKNMHLKQEEKIIRLRNDFEREMKEIEAKHTEKMEALQDKLDLRRKTDIHKVEERKNNEINELRKGHEKAFADMKTYYNHLTVENLSLIRMLKEQMKELKMKQNRLRKEKADVLLENKQLKEPLQQAQKQMSALQKKLAYYDQDKEILTSTKAHLKVTQKELKDLQWEHEVLVQRFSKVQAERDELYQKFTKAINEVQQKTGFKNLLLERKLKGLLSVLEKKEVELSEVLAASNLDPSAVSLVSRKLE</sequence>
<feature type="coiled-coil region" evidence="13">
    <location>
        <begin position="28"/>
        <end position="97"/>
    </location>
</feature>
<proteinExistence type="inferred from homology"/>
<dbReference type="PANTHER" id="PTHR31543">
    <property type="entry name" value="DYNEIN REGULATORY COMPLEX SUBUNIT 4"/>
    <property type="match status" value="1"/>
</dbReference>
<evidence type="ECO:0000256" key="8">
    <source>
        <dbReference type="ARBA" id="ARBA00023054"/>
    </source>
</evidence>
<dbReference type="GO" id="GO:0031514">
    <property type="term" value="C:motile cilium"/>
    <property type="evidence" value="ECO:0007669"/>
    <property type="project" value="UniProtKB-SubCell"/>
</dbReference>
<dbReference type="GO" id="GO:0031267">
    <property type="term" value="F:small GTPase binding"/>
    <property type="evidence" value="ECO:0007669"/>
    <property type="project" value="InterPro"/>
</dbReference>
<keyword evidence="5" id="KW-0963">Cytoplasm</keyword>
<protein>
    <recommendedName>
        <fullName evidence="4">Dynein regulatory complex subunit 4</fullName>
    </recommendedName>
    <alternativeName>
        <fullName evidence="12">Growth arrest-specific protein 8</fullName>
    </alternativeName>
</protein>
<name>A0A093IVP0_EURHL</name>
<keyword evidence="8 13" id="KW-0175">Coiled coil</keyword>
<dbReference type="PANTHER" id="PTHR31543:SF0">
    <property type="entry name" value="DYNEIN REGULATORY COMPLEX SUBUNIT 4"/>
    <property type="match status" value="1"/>
</dbReference>
<evidence type="ECO:0000256" key="7">
    <source>
        <dbReference type="ARBA" id="ARBA00022846"/>
    </source>
</evidence>
<dbReference type="GO" id="GO:0005874">
    <property type="term" value="C:microtubule"/>
    <property type="evidence" value="ECO:0007669"/>
    <property type="project" value="UniProtKB-KW"/>
</dbReference>
<dbReference type="AlphaFoldDB" id="A0A093IVP0"/>
<evidence type="ECO:0000256" key="2">
    <source>
        <dbReference type="ARBA" id="ARBA00004245"/>
    </source>
</evidence>
<keyword evidence="11" id="KW-0966">Cell projection</keyword>